<evidence type="ECO:0000256" key="1">
    <source>
        <dbReference type="SAM" id="MobiDB-lite"/>
    </source>
</evidence>
<protein>
    <submittedName>
        <fullName evidence="2">Uncharacterized protein</fullName>
    </submittedName>
</protein>
<evidence type="ECO:0000313" key="2">
    <source>
        <dbReference type="EMBL" id="MBD8123626.1"/>
    </source>
</evidence>
<name>A0ABR9AC30_9PSED</name>
<evidence type="ECO:0000313" key="3">
    <source>
        <dbReference type="Proteomes" id="UP000625247"/>
    </source>
</evidence>
<gene>
    <name evidence="2" type="ORF">IFT62_20675</name>
</gene>
<sequence length="122" mass="13120">MSFYTLFIATVINVNKELPVKAGLTLDECRAAATQALLKESNYARCRPAQPEMPVVYVKLPSGLILEVQRQHGGYRLPTGHSPQDEAFAALALGTPSSGVHGKTHGADRPSHSVQPETLVAQ</sequence>
<accession>A0ABR9AC30</accession>
<proteinExistence type="predicted"/>
<dbReference type="Proteomes" id="UP000625247">
    <property type="component" value="Unassembled WGS sequence"/>
</dbReference>
<dbReference type="EMBL" id="JACYNP010000011">
    <property type="protein sequence ID" value="MBD8123626.1"/>
    <property type="molecule type" value="Genomic_DNA"/>
</dbReference>
<keyword evidence="3" id="KW-1185">Reference proteome</keyword>
<comment type="caution">
    <text evidence="2">The sequence shown here is derived from an EMBL/GenBank/DDBJ whole genome shotgun (WGS) entry which is preliminary data.</text>
</comment>
<organism evidence="2 3">
    <name type="scientific">Pseudomonas lutea</name>
    <dbReference type="NCBI Taxonomy" id="243924"/>
    <lineage>
        <taxon>Bacteria</taxon>
        <taxon>Pseudomonadati</taxon>
        <taxon>Pseudomonadota</taxon>
        <taxon>Gammaproteobacteria</taxon>
        <taxon>Pseudomonadales</taxon>
        <taxon>Pseudomonadaceae</taxon>
        <taxon>Pseudomonas</taxon>
    </lineage>
</organism>
<feature type="region of interest" description="Disordered" evidence="1">
    <location>
        <begin position="95"/>
        <end position="122"/>
    </location>
</feature>
<dbReference type="RefSeq" id="WP_191945504.1">
    <property type="nucleotide sequence ID" value="NZ_JACYNP010000011.1"/>
</dbReference>
<feature type="compositionally biased region" description="Polar residues" evidence="1">
    <location>
        <begin position="112"/>
        <end position="122"/>
    </location>
</feature>
<reference evidence="2 3" key="1">
    <citation type="journal article" date="2020" name="FEMS Microbiol. Ecol.">
        <title>Temporal dynamics of bacterial communities during seed development and maturation.</title>
        <authorList>
            <person name="Chesneau G."/>
            <person name="Torres-Cortes G."/>
            <person name="Briand M."/>
            <person name="Darrasse A."/>
            <person name="Preveaux A."/>
            <person name="Marais C."/>
            <person name="Jacques M.A."/>
            <person name="Shade A."/>
            <person name="Barret M."/>
        </authorList>
    </citation>
    <scope>NUCLEOTIDE SEQUENCE [LARGE SCALE GENOMIC DNA]</scope>
    <source>
        <strain evidence="2 3">CFBP13723</strain>
    </source>
</reference>